<dbReference type="PROSITE" id="PS50106">
    <property type="entry name" value="PDZ"/>
    <property type="match status" value="1"/>
</dbReference>
<gene>
    <name evidence="5" type="ORF">Q4Q35_08635</name>
</gene>
<comment type="similarity">
    <text evidence="1">Belongs to the peptidase S1C family.</text>
</comment>
<dbReference type="InterPro" id="IPR001478">
    <property type="entry name" value="PDZ"/>
</dbReference>
<sequence>MKNKTSTLIIVKTSILLIFLFFNQINLNTQEENQSVFTSTSFDDSNSKTFELEKRIQKIYKKVLKSTVTINNNATGVLISKDGYILTAGHVVLIAEKKEISITMSDGSTYSATPLGKDIKGDYALLKIIEKGTWDYLELGSSSNLGNDEACLMFGHSNGYQSDRPALMRIGFYKGTKELGYLKTSCIMMPGDSGGPLVDLNGKVIGLCSHIAPSMEDNFYTPIDPVKENWTKLTNGETFNLKNPQEPQFPENNDVTPPSIIGKPFSLEGGKEYLINNIAKSAKNIHKSVVKIKSTINDKEIKTYGTIINSKGYIVAKASQVNKDKITCELYNGTTTSAKIIGIDKSNDLIVLQIASKKITAINIPKKTDTSVGKLIGAASFKEDIKYSGVISAPVRKISAEAPSHGFLGAALTFSNKVFVIFDGGAAMLGGLKRGDVIIKFDDTKIESSDDRISFLETTRVNQKLKVTVLREGKEEIVHVTLLKEDPKRIRKRHIAYDIDISDRKSDFTQAFTHDMPIEVYESGTPVVDINGNVIGINIAKENRTTSFAIPINIVLETVEKIDSLYLTGK</sequence>
<evidence type="ECO:0000256" key="3">
    <source>
        <dbReference type="ARBA" id="ARBA00022801"/>
    </source>
</evidence>
<accession>A0ABT8W9Q6</accession>
<organism evidence="5 6">
    <name type="scientific">Flavivirga aquimarina</name>
    <dbReference type="NCBI Taxonomy" id="2027862"/>
    <lineage>
        <taxon>Bacteria</taxon>
        <taxon>Pseudomonadati</taxon>
        <taxon>Bacteroidota</taxon>
        <taxon>Flavobacteriia</taxon>
        <taxon>Flavobacteriales</taxon>
        <taxon>Flavobacteriaceae</taxon>
        <taxon>Flavivirga</taxon>
    </lineage>
</organism>
<keyword evidence="6" id="KW-1185">Reference proteome</keyword>
<dbReference type="EMBL" id="JAUOEK010000096">
    <property type="protein sequence ID" value="MDO5969873.1"/>
    <property type="molecule type" value="Genomic_DNA"/>
</dbReference>
<dbReference type="InterPro" id="IPR009003">
    <property type="entry name" value="Peptidase_S1_PA"/>
</dbReference>
<dbReference type="RefSeq" id="WP_303277568.1">
    <property type="nucleotide sequence ID" value="NZ_JAUOEK010000096.1"/>
</dbReference>
<evidence type="ECO:0000256" key="2">
    <source>
        <dbReference type="ARBA" id="ARBA00022670"/>
    </source>
</evidence>
<dbReference type="InterPro" id="IPR036034">
    <property type="entry name" value="PDZ_sf"/>
</dbReference>
<dbReference type="Pfam" id="PF13180">
    <property type="entry name" value="PDZ_2"/>
    <property type="match status" value="1"/>
</dbReference>
<dbReference type="Gene3D" id="2.40.10.120">
    <property type="match status" value="2"/>
</dbReference>
<reference evidence="5" key="1">
    <citation type="submission" date="2023-07" db="EMBL/GenBank/DDBJ databases">
        <title>Two novel species in the genus Flavivirga.</title>
        <authorList>
            <person name="Kwon K."/>
        </authorList>
    </citation>
    <scope>NUCLEOTIDE SEQUENCE</scope>
    <source>
        <strain evidence="5">KCTC 52353</strain>
    </source>
</reference>
<dbReference type="Gene3D" id="2.40.10.10">
    <property type="entry name" value="Trypsin-like serine proteases"/>
    <property type="match status" value="1"/>
</dbReference>
<comment type="caution">
    <text evidence="5">The sequence shown here is derived from an EMBL/GenBank/DDBJ whole genome shotgun (WGS) entry which is preliminary data.</text>
</comment>
<keyword evidence="3" id="KW-0378">Hydrolase</keyword>
<dbReference type="SMART" id="SM00228">
    <property type="entry name" value="PDZ"/>
    <property type="match status" value="1"/>
</dbReference>
<evidence type="ECO:0000259" key="4">
    <source>
        <dbReference type="PROSITE" id="PS50106"/>
    </source>
</evidence>
<evidence type="ECO:0000313" key="6">
    <source>
        <dbReference type="Proteomes" id="UP001176883"/>
    </source>
</evidence>
<dbReference type="Pfam" id="PF13365">
    <property type="entry name" value="Trypsin_2"/>
    <property type="match status" value="1"/>
</dbReference>
<dbReference type="Proteomes" id="UP001176883">
    <property type="component" value="Unassembled WGS sequence"/>
</dbReference>
<evidence type="ECO:0000256" key="1">
    <source>
        <dbReference type="ARBA" id="ARBA00010541"/>
    </source>
</evidence>
<evidence type="ECO:0000313" key="5">
    <source>
        <dbReference type="EMBL" id="MDO5969873.1"/>
    </source>
</evidence>
<dbReference type="PANTHER" id="PTHR22939">
    <property type="entry name" value="SERINE PROTEASE FAMILY S1C HTRA-RELATED"/>
    <property type="match status" value="1"/>
</dbReference>
<dbReference type="SUPFAM" id="SSF50156">
    <property type="entry name" value="PDZ domain-like"/>
    <property type="match status" value="1"/>
</dbReference>
<keyword evidence="2" id="KW-0645">Protease</keyword>
<dbReference type="SUPFAM" id="SSF50494">
    <property type="entry name" value="Trypsin-like serine proteases"/>
    <property type="match status" value="2"/>
</dbReference>
<dbReference type="Gene3D" id="2.30.42.10">
    <property type="match status" value="1"/>
</dbReference>
<protein>
    <submittedName>
        <fullName evidence="5">Trypsin-like peptidase domain-containing protein</fullName>
    </submittedName>
</protein>
<dbReference type="PANTHER" id="PTHR22939:SF129">
    <property type="entry name" value="SERINE PROTEASE HTRA2, MITOCHONDRIAL"/>
    <property type="match status" value="1"/>
</dbReference>
<dbReference type="PRINTS" id="PR00834">
    <property type="entry name" value="PROTEASES2C"/>
</dbReference>
<proteinExistence type="inferred from homology"/>
<name>A0ABT8W9Q6_9FLAO</name>
<feature type="domain" description="PDZ" evidence="4">
    <location>
        <begin position="397"/>
        <end position="473"/>
    </location>
</feature>
<dbReference type="InterPro" id="IPR001940">
    <property type="entry name" value="Peptidase_S1C"/>
</dbReference>
<dbReference type="InterPro" id="IPR043504">
    <property type="entry name" value="Peptidase_S1_PA_chymotrypsin"/>
</dbReference>